<keyword evidence="4" id="KW-0804">Transcription</keyword>
<dbReference type="PANTHER" id="PTHR10245">
    <property type="entry name" value="ENDOTHELIAL DIFFERENTIATION-RELATED FACTOR 1 MULTIPROTEIN BRIDGING FACTOR 1"/>
    <property type="match status" value="1"/>
</dbReference>
<reference evidence="8 9" key="1">
    <citation type="submission" date="2016-06" db="EMBL/GenBank/DDBJ databases">
        <title>Evolution of pathogenesis and genome organization in the Tremellales.</title>
        <authorList>
            <person name="Cuomo C."/>
            <person name="Litvintseva A."/>
            <person name="Heitman J."/>
            <person name="Chen Y."/>
            <person name="Sun S."/>
            <person name="Springer D."/>
            <person name="Dromer F."/>
            <person name="Young S."/>
            <person name="Zeng Q."/>
            <person name="Chapman S."/>
            <person name="Gujja S."/>
            <person name="Saif S."/>
            <person name="Birren B."/>
        </authorList>
    </citation>
    <scope>NUCLEOTIDE SEQUENCE [LARGE SCALE GENOMIC DNA]</scope>
    <source>
        <strain evidence="8 9">CBS 7118</strain>
    </source>
</reference>
<feature type="domain" description="HTH cro/C1-type" evidence="7">
    <location>
        <begin position="97"/>
        <end position="144"/>
    </location>
</feature>
<feature type="region of interest" description="Disordered" evidence="6">
    <location>
        <begin position="1"/>
        <end position="75"/>
    </location>
</feature>
<name>A0A1E3K912_9TREE</name>
<dbReference type="CDD" id="cd00093">
    <property type="entry name" value="HTH_XRE"/>
    <property type="match status" value="1"/>
</dbReference>
<feature type="compositionally biased region" description="Polar residues" evidence="6">
    <location>
        <begin position="31"/>
        <end position="46"/>
    </location>
</feature>
<dbReference type="AlphaFoldDB" id="A0A1E3K912"/>
<organism evidence="8 9">
    <name type="scientific">Cryptococcus wingfieldii CBS 7118</name>
    <dbReference type="NCBI Taxonomy" id="1295528"/>
    <lineage>
        <taxon>Eukaryota</taxon>
        <taxon>Fungi</taxon>
        <taxon>Dikarya</taxon>
        <taxon>Basidiomycota</taxon>
        <taxon>Agaricomycotina</taxon>
        <taxon>Tremellomycetes</taxon>
        <taxon>Tremellales</taxon>
        <taxon>Cryptococcaceae</taxon>
        <taxon>Cryptococcus</taxon>
    </lineage>
</organism>
<dbReference type="InterPro" id="IPR010982">
    <property type="entry name" value="Lambda_DNA-bd_dom_sf"/>
</dbReference>
<dbReference type="OrthoDB" id="10253401at2759"/>
<sequence length="159" mass="16898">MSTPILQSGWDDKPVIIGQRQQRPTVAKGSALNTAQRNGSILSSESKGAGQSKGAANHQHIAKLDRDDAPKPPEKVSVDVGKAVALGRMAIKNAEGKSMTQKELATSVNAKPQDIADLETGRAVPDQALLGKLERKLNVKLRGAKNLIGTPLHAKKDKK</sequence>
<keyword evidence="9" id="KW-1185">Reference proteome</keyword>
<feature type="compositionally biased region" description="Basic and acidic residues" evidence="6">
    <location>
        <begin position="62"/>
        <end position="75"/>
    </location>
</feature>
<evidence type="ECO:0000256" key="1">
    <source>
        <dbReference type="ARBA" id="ARBA00009802"/>
    </source>
</evidence>
<proteinExistence type="inferred from homology"/>
<dbReference type="InterPro" id="IPR001387">
    <property type="entry name" value="Cro/C1-type_HTH"/>
</dbReference>
<evidence type="ECO:0000313" key="9">
    <source>
        <dbReference type="Proteomes" id="UP000094819"/>
    </source>
</evidence>
<dbReference type="RefSeq" id="XP_019035587.1">
    <property type="nucleotide sequence ID" value="XM_019172645.1"/>
</dbReference>
<keyword evidence="2" id="KW-0805">Transcription regulation</keyword>
<evidence type="ECO:0000256" key="5">
    <source>
        <dbReference type="ARBA" id="ARBA00035107"/>
    </source>
</evidence>
<protein>
    <submittedName>
        <fullName evidence="8">Multiprotein-bridging factor 1</fullName>
    </submittedName>
</protein>
<evidence type="ECO:0000256" key="3">
    <source>
        <dbReference type="ARBA" id="ARBA00023125"/>
    </source>
</evidence>
<evidence type="ECO:0000313" key="8">
    <source>
        <dbReference type="EMBL" id="ODO08732.1"/>
    </source>
</evidence>
<evidence type="ECO:0000256" key="4">
    <source>
        <dbReference type="ARBA" id="ARBA00023163"/>
    </source>
</evidence>
<dbReference type="Proteomes" id="UP000094819">
    <property type="component" value="Unassembled WGS sequence"/>
</dbReference>
<dbReference type="SUPFAM" id="SSF47413">
    <property type="entry name" value="lambda repressor-like DNA-binding domains"/>
    <property type="match status" value="1"/>
</dbReference>
<dbReference type="Pfam" id="PF01381">
    <property type="entry name" value="HTH_3"/>
    <property type="match status" value="1"/>
</dbReference>
<dbReference type="GeneID" id="30189678"/>
<comment type="similarity">
    <text evidence="1">Belongs to the MBF1 family.</text>
</comment>
<dbReference type="Pfam" id="PF08523">
    <property type="entry name" value="MBF1"/>
    <property type="match status" value="1"/>
</dbReference>
<keyword evidence="3" id="KW-0238">DNA-binding</keyword>
<evidence type="ECO:0000259" key="7">
    <source>
        <dbReference type="PROSITE" id="PS50943"/>
    </source>
</evidence>
<dbReference type="GO" id="GO:0003677">
    <property type="term" value="F:DNA binding"/>
    <property type="evidence" value="ECO:0007669"/>
    <property type="project" value="UniProtKB-KW"/>
</dbReference>
<comment type="function">
    <text evidence="5">Transcriptional coactivator that stimulates GCN4-dependent transcriptional activity by bridging the DNA-binding region of GCN4 and TBP (SPT15), thereby recruiting TBP to GCN4-bound promoters. Involved in induction of the ribosome quality control (RQC) pathway; a pathway that degrades nascent peptide chains during problematic translation. Required to prevent stalled ribosomes from frameshifting.</text>
</comment>
<dbReference type="EMBL" id="AWGH01000001">
    <property type="protein sequence ID" value="ODO08732.1"/>
    <property type="molecule type" value="Genomic_DNA"/>
</dbReference>
<dbReference type="PANTHER" id="PTHR10245:SF15">
    <property type="entry name" value="ENDOTHELIAL DIFFERENTIATION-RELATED FACTOR 1"/>
    <property type="match status" value="1"/>
</dbReference>
<dbReference type="GO" id="GO:0005634">
    <property type="term" value="C:nucleus"/>
    <property type="evidence" value="ECO:0007669"/>
    <property type="project" value="TreeGrafter"/>
</dbReference>
<dbReference type="Gene3D" id="1.10.260.40">
    <property type="entry name" value="lambda repressor-like DNA-binding domains"/>
    <property type="match status" value="1"/>
</dbReference>
<comment type="caution">
    <text evidence="8">The sequence shown here is derived from an EMBL/GenBank/DDBJ whole genome shotgun (WGS) entry which is preliminary data.</text>
</comment>
<dbReference type="InterPro" id="IPR013729">
    <property type="entry name" value="MBF1_N"/>
</dbReference>
<accession>A0A1E3K912</accession>
<gene>
    <name evidence="8" type="ORF">L198_00465</name>
</gene>
<evidence type="ECO:0000256" key="2">
    <source>
        <dbReference type="ARBA" id="ARBA00023015"/>
    </source>
</evidence>
<dbReference type="PROSITE" id="PS50943">
    <property type="entry name" value="HTH_CROC1"/>
    <property type="match status" value="1"/>
</dbReference>
<evidence type="ECO:0000256" key="6">
    <source>
        <dbReference type="SAM" id="MobiDB-lite"/>
    </source>
</evidence>